<feature type="compositionally biased region" description="Basic and acidic residues" evidence="1">
    <location>
        <begin position="55"/>
        <end position="101"/>
    </location>
</feature>
<dbReference type="AlphaFoldDB" id="A0A820BGA4"/>
<evidence type="ECO:0000313" key="3">
    <source>
        <dbReference type="EMBL" id="CAF4192062.1"/>
    </source>
</evidence>
<dbReference type="EMBL" id="CAJOBF010005953">
    <property type="protein sequence ID" value="CAF4192062.1"/>
    <property type="molecule type" value="Genomic_DNA"/>
</dbReference>
<comment type="caution">
    <text evidence="3">The sequence shown here is derived from an EMBL/GenBank/DDBJ whole genome shotgun (WGS) entry which is preliminary data.</text>
</comment>
<protein>
    <submittedName>
        <fullName evidence="3">Uncharacterized protein</fullName>
    </submittedName>
</protein>
<sequence length="137" mass="15915">MEQFPQEGAEGVNVIHNLIHQLNLSARRAVEQGQQSSETIPPQLQPLTKPKKKKTIAEVKADAARKTREKRALNAEIARLKKEEDQRNRQKRLEERRREVEELSQPEETEEERQEVIDNQEEIIIESREEAGEPTTT</sequence>
<accession>A0A820BGA4</accession>
<evidence type="ECO:0000256" key="1">
    <source>
        <dbReference type="SAM" id="MobiDB-lite"/>
    </source>
</evidence>
<evidence type="ECO:0000313" key="2">
    <source>
        <dbReference type="EMBL" id="CAF2065599.1"/>
    </source>
</evidence>
<feature type="compositionally biased region" description="Acidic residues" evidence="1">
    <location>
        <begin position="102"/>
        <end position="124"/>
    </location>
</feature>
<gene>
    <name evidence="3" type="ORF">UXM345_LOCUS27493</name>
    <name evidence="2" type="ORF">XDN619_LOCUS11427</name>
</gene>
<name>A0A820BGA4_9BILA</name>
<dbReference type="EMBL" id="CAJNRG010004345">
    <property type="protein sequence ID" value="CAF2065599.1"/>
    <property type="molecule type" value="Genomic_DNA"/>
</dbReference>
<feature type="region of interest" description="Disordered" evidence="1">
    <location>
        <begin position="28"/>
        <end position="137"/>
    </location>
</feature>
<dbReference type="Proteomes" id="UP000663887">
    <property type="component" value="Unassembled WGS sequence"/>
</dbReference>
<dbReference type="Proteomes" id="UP000663842">
    <property type="component" value="Unassembled WGS sequence"/>
</dbReference>
<organism evidence="3 4">
    <name type="scientific">Rotaria magnacalcarata</name>
    <dbReference type="NCBI Taxonomy" id="392030"/>
    <lineage>
        <taxon>Eukaryota</taxon>
        <taxon>Metazoa</taxon>
        <taxon>Spiralia</taxon>
        <taxon>Gnathifera</taxon>
        <taxon>Rotifera</taxon>
        <taxon>Eurotatoria</taxon>
        <taxon>Bdelloidea</taxon>
        <taxon>Philodinida</taxon>
        <taxon>Philodinidae</taxon>
        <taxon>Rotaria</taxon>
    </lineage>
</organism>
<proteinExistence type="predicted"/>
<reference evidence="3" key="1">
    <citation type="submission" date="2021-02" db="EMBL/GenBank/DDBJ databases">
        <authorList>
            <person name="Nowell W R."/>
        </authorList>
    </citation>
    <scope>NUCLEOTIDE SEQUENCE</scope>
</reference>
<evidence type="ECO:0000313" key="4">
    <source>
        <dbReference type="Proteomes" id="UP000663842"/>
    </source>
</evidence>